<dbReference type="OrthoDB" id="5985609at2"/>
<dbReference type="Pfam" id="PF04402">
    <property type="entry name" value="SIMPL"/>
    <property type="match status" value="1"/>
</dbReference>
<accession>A0A2S5TJ21</accession>
<keyword evidence="3" id="KW-1185">Reference proteome</keyword>
<evidence type="ECO:0000313" key="3">
    <source>
        <dbReference type="Proteomes" id="UP000238220"/>
    </source>
</evidence>
<sequence>MNKVAAALMSLPLLASAAAYADPPPQRRSVNVSGQGEVAVRPDRAKLNVAVDTINADPKAAEAEVNKVVRAYVAEARQLGAKDADISTAGISLTPEYVWDDKARRNRLTGYRARRDITVTVTDLNKLGDYVLRATQVGVNNVSPPTLEASNARELSREALVKATEDARGKAQLLADTLKVKLGGIYALNASEGYSQPPMPMMARGMAKAEAFDSGNSQMGLEPGEIKYTATVNADFDLIAP</sequence>
<gene>
    <name evidence="2" type="ORF">C3942_04705</name>
</gene>
<dbReference type="Gene3D" id="3.30.110.170">
    <property type="entry name" value="Protein of unknown function (DUF541), domain 1"/>
    <property type="match status" value="1"/>
</dbReference>
<feature type="chain" id="PRO_5015505274" evidence="1">
    <location>
        <begin position="22"/>
        <end position="241"/>
    </location>
</feature>
<protein>
    <submittedName>
        <fullName evidence="2">SIMPL domain-containing protein</fullName>
    </submittedName>
</protein>
<comment type="caution">
    <text evidence="2">The sequence shown here is derived from an EMBL/GenBank/DDBJ whole genome shotgun (WGS) entry which is preliminary data.</text>
</comment>
<dbReference type="EMBL" id="PSNW01000002">
    <property type="protein sequence ID" value="PPE74979.1"/>
    <property type="molecule type" value="Genomic_DNA"/>
</dbReference>
<dbReference type="InterPro" id="IPR052022">
    <property type="entry name" value="26kDa_periplasmic_antigen"/>
</dbReference>
<dbReference type="PANTHER" id="PTHR34387">
    <property type="entry name" value="SLR1258 PROTEIN"/>
    <property type="match status" value="1"/>
</dbReference>
<organism evidence="2 3">
    <name type="scientific">Solimonas fluminis</name>
    <dbReference type="NCBI Taxonomy" id="2086571"/>
    <lineage>
        <taxon>Bacteria</taxon>
        <taxon>Pseudomonadati</taxon>
        <taxon>Pseudomonadota</taxon>
        <taxon>Gammaproteobacteria</taxon>
        <taxon>Nevskiales</taxon>
        <taxon>Nevskiaceae</taxon>
        <taxon>Solimonas</taxon>
    </lineage>
</organism>
<dbReference type="InterPro" id="IPR007497">
    <property type="entry name" value="SIMPL/DUF541"/>
</dbReference>
<dbReference type="AlphaFoldDB" id="A0A2S5TJ21"/>
<dbReference type="RefSeq" id="WP_104229205.1">
    <property type="nucleotide sequence ID" value="NZ_PSNW01000002.1"/>
</dbReference>
<dbReference type="PANTHER" id="PTHR34387:SF1">
    <property type="entry name" value="PERIPLASMIC IMMUNOGENIC PROTEIN"/>
    <property type="match status" value="1"/>
</dbReference>
<dbReference type="Proteomes" id="UP000238220">
    <property type="component" value="Unassembled WGS sequence"/>
</dbReference>
<feature type="signal peptide" evidence="1">
    <location>
        <begin position="1"/>
        <end position="21"/>
    </location>
</feature>
<dbReference type="GO" id="GO:0006974">
    <property type="term" value="P:DNA damage response"/>
    <property type="evidence" value="ECO:0007669"/>
    <property type="project" value="TreeGrafter"/>
</dbReference>
<dbReference type="Gene3D" id="3.30.70.2970">
    <property type="entry name" value="Protein of unknown function (DUF541), domain 2"/>
    <property type="match status" value="1"/>
</dbReference>
<name>A0A2S5TJ21_9GAMM</name>
<reference evidence="2 3" key="1">
    <citation type="submission" date="2018-02" db="EMBL/GenBank/DDBJ databases">
        <title>Genome sequencing of Solimonas sp. HR-BB.</title>
        <authorList>
            <person name="Lee Y."/>
            <person name="Jeon C.O."/>
        </authorList>
    </citation>
    <scope>NUCLEOTIDE SEQUENCE [LARGE SCALE GENOMIC DNA]</scope>
    <source>
        <strain evidence="2 3">HR-BB</strain>
    </source>
</reference>
<proteinExistence type="predicted"/>
<evidence type="ECO:0000313" key="2">
    <source>
        <dbReference type="EMBL" id="PPE74979.1"/>
    </source>
</evidence>
<evidence type="ECO:0000256" key="1">
    <source>
        <dbReference type="SAM" id="SignalP"/>
    </source>
</evidence>
<keyword evidence="1" id="KW-0732">Signal</keyword>